<evidence type="ECO:0000313" key="1">
    <source>
        <dbReference type="EMBL" id="OMJ12190.1"/>
    </source>
</evidence>
<reference evidence="2" key="1">
    <citation type="submission" date="2017-01" db="EMBL/GenBank/DDBJ databases">
        <authorList>
            <person name="Wang Y."/>
            <person name="White M."/>
            <person name="Kvist S."/>
            <person name="Moncalvo J.-M."/>
        </authorList>
    </citation>
    <scope>NUCLEOTIDE SEQUENCE [LARGE SCALE GENOMIC DNA]</scope>
    <source>
        <strain evidence="2">ID-206-W2</strain>
    </source>
</reference>
<evidence type="ECO:0000313" key="2">
    <source>
        <dbReference type="Proteomes" id="UP000187429"/>
    </source>
</evidence>
<accession>A0A1R1XC33</accession>
<dbReference type="EMBL" id="LSSM01005681">
    <property type="protein sequence ID" value="OMJ12190.1"/>
    <property type="molecule type" value="Genomic_DNA"/>
</dbReference>
<gene>
    <name evidence="1" type="ORF">AYI69_g9516</name>
</gene>
<organism evidence="1 2">
    <name type="scientific">Smittium culicis</name>
    <dbReference type="NCBI Taxonomy" id="133412"/>
    <lineage>
        <taxon>Eukaryota</taxon>
        <taxon>Fungi</taxon>
        <taxon>Fungi incertae sedis</taxon>
        <taxon>Zoopagomycota</taxon>
        <taxon>Kickxellomycotina</taxon>
        <taxon>Harpellomycetes</taxon>
        <taxon>Harpellales</taxon>
        <taxon>Legeriomycetaceae</taxon>
        <taxon>Smittium</taxon>
    </lineage>
</organism>
<dbReference type="Proteomes" id="UP000187429">
    <property type="component" value="Unassembled WGS sequence"/>
</dbReference>
<proteinExistence type="predicted"/>
<protein>
    <submittedName>
        <fullName evidence="1">Uncharacterized protein</fullName>
    </submittedName>
</protein>
<dbReference type="AlphaFoldDB" id="A0A1R1XC33"/>
<comment type="caution">
    <text evidence="1">The sequence shown here is derived from an EMBL/GenBank/DDBJ whole genome shotgun (WGS) entry which is preliminary data.</text>
</comment>
<name>A0A1R1XC33_9FUNG</name>
<sequence length="89" mass="10006">MQKKKKKINDQPLTILGDVPMGCADAYMPENRPPHSQHFWPIPASPSKLLNAFDPYLAFDAYSAIDPYLALDPYSAFDALIACVHDRRS</sequence>
<keyword evidence="2" id="KW-1185">Reference proteome</keyword>